<evidence type="ECO:0000313" key="2">
    <source>
        <dbReference type="Proteomes" id="UP000184292"/>
    </source>
</evidence>
<keyword evidence="2" id="KW-1185">Reference proteome</keyword>
<protein>
    <recommendedName>
        <fullName evidence="3">Pentapeptide repeat-containing protein</fullName>
    </recommendedName>
</protein>
<dbReference type="EMBL" id="FQYO01000002">
    <property type="protein sequence ID" value="SHI57574.1"/>
    <property type="molecule type" value="Genomic_DNA"/>
</dbReference>
<accession>A0A1M6C9W9</accession>
<sequence length="173" mass="17937">MSDLTEDCAACDGLCCVAPAFDAGRMFAFDKPAETPCRHLGDGSLCRIHDQLAEAGMGGCALFGCKGAGQRTMARFAGRSWRDGPQAARAIFDAFADLRAVHDALELLVAAERLPLAPAEEVARQAHVDTLSGEGDTGALHAASVQARAFLRGLAPGLSQSLTPGGAGGTWPR</sequence>
<evidence type="ECO:0000313" key="1">
    <source>
        <dbReference type="EMBL" id="SHI57574.1"/>
    </source>
</evidence>
<gene>
    <name evidence="1" type="ORF">SAMN05444417_1077</name>
</gene>
<dbReference type="OrthoDB" id="154708at2"/>
<proteinExistence type="predicted"/>
<dbReference type="AlphaFoldDB" id="A0A1M6C9W9"/>
<dbReference type="STRING" id="1447782.SAMN05444417_1077"/>
<reference evidence="1 2" key="1">
    <citation type="submission" date="2016-11" db="EMBL/GenBank/DDBJ databases">
        <authorList>
            <person name="Jaros S."/>
            <person name="Januszkiewicz K."/>
            <person name="Wedrychowicz H."/>
        </authorList>
    </citation>
    <scope>NUCLEOTIDE SEQUENCE [LARGE SCALE GENOMIC DNA]</scope>
    <source>
        <strain evidence="1 2">DSM 100565</strain>
    </source>
</reference>
<evidence type="ECO:0008006" key="3">
    <source>
        <dbReference type="Google" id="ProtNLM"/>
    </source>
</evidence>
<organism evidence="1 2">
    <name type="scientific">Wenxinia saemankumensis</name>
    <dbReference type="NCBI Taxonomy" id="1447782"/>
    <lineage>
        <taxon>Bacteria</taxon>
        <taxon>Pseudomonadati</taxon>
        <taxon>Pseudomonadota</taxon>
        <taxon>Alphaproteobacteria</taxon>
        <taxon>Rhodobacterales</taxon>
        <taxon>Roseobacteraceae</taxon>
        <taxon>Wenxinia</taxon>
    </lineage>
</organism>
<dbReference type="RefSeq" id="WP_073326789.1">
    <property type="nucleotide sequence ID" value="NZ_FQYO01000002.1"/>
</dbReference>
<name>A0A1M6C9W9_9RHOB</name>
<dbReference type="Proteomes" id="UP000184292">
    <property type="component" value="Unassembled WGS sequence"/>
</dbReference>